<evidence type="ECO:0000256" key="1">
    <source>
        <dbReference type="ARBA" id="ARBA00022723"/>
    </source>
</evidence>
<gene>
    <name evidence="5" type="ORF">CONCODRAFT_78549</name>
</gene>
<evidence type="ECO:0000256" key="3">
    <source>
        <dbReference type="RuleBase" id="RU363067"/>
    </source>
</evidence>
<dbReference type="Pfam" id="PF00233">
    <property type="entry name" value="PDEase_I"/>
    <property type="match status" value="1"/>
</dbReference>
<protein>
    <recommendedName>
        <fullName evidence="3">Phosphodiesterase</fullName>
        <ecNumber evidence="3">3.1.4.-</ecNumber>
    </recommendedName>
</protein>
<dbReference type="InterPro" id="IPR036971">
    <property type="entry name" value="PDEase_catalytic_dom_sf"/>
</dbReference>
<dbReference type="STRING" id="796925.A0A137P7X7"/>
<comment type="cofactor">
    <cofactor evidence="3">
        <name>a divalent metal cation</name>
        <dbReference type="ChEBI" id="CHEBI:60240"/>
    </cofactor>
    <text evidence="3">Binds 2 divalent metal cations per subunit. Site 1 may preferentially bind zinc ions, while site 2 has a preference for magnesium and/or manganese ions.</text>
</comment>
<dbReference type="AlphaFoldDB" id="A0A137P7X7"/>
<proteinExistence type="inferred from homology"/>
<keyword evidence="6" id="KW-1185">Reference proteome</keyword>
<keyword evidence="1 3" id="KW-0479">Metal-binding</keyword>
<evidence type="ECO:0000256" key="2">
    <source>
        <dbReference type="ARBA" id="ARBA00022801"/>
    </source>
</evidence>
<evidence type="ECO:0000313" key="6">
    <source>
        <dbReference type="Proteomes" id="UP000070444"/>
    </source>
</evidence>
<reference evidence="5 6" key="1">
    <citation type="journal article" date="2015" name="Genome Biol. Evol.">
        <title>Phylogenomic analyses indicate that early fungi evolved digesting cell walls of algal ancestors of land plants.</title>
        <authorList>
            <person name="Chang Y."/>
            <person name="Wang S."/>
            <person name="Sekimoto S."/>
            <person name="Aerts A.L."/>
            <person name="Choi C."/>
            <person name="Clum A."/>
            <person name="LaButti K.M."/>
            <person name="Lindquist E.A."/>
            <person name="Yee Ngan C."/>
            <person name="Ohm R.A."/>
            <person name="Salamov A.A."/>
            <person name="Grigoriev I.V."/>
            <person name="Spatafora J.W."/>
            <person name="Berbee M.L."/>
        </authorList>
    </citation>
    <scope>NUCLEOTIDE SEQUENCE [LARGE SCALE GENOMIC DNA]</scope>
    <source>
        <strain evidence="5 6">NRRL 28638</strain>
    </source>
</reference>
<dbReference type="InterPro" id="IPR023174">
    <property type="entry name" value="PDEase_CS"/>
</dbReference>
<dbReference type="EMBL" id="KQ964485">
    <property type="protein sequence ID" value="KXN71079.1"/>
    <property type="molecule type" value="Genomic_DNA"/>
</dbReference>
<dbReference type="PROSITE" id="PS51845">
    <property type="entry name" value="PDEASE_I_2"/>
    <property type="match status" value="1"/>
</dbReference>
<dbReference type="GO" id="GO:0007165">
    <property type="term" value="P:signal transduction"/>
    <property type="evidence" value="ECO:0007669"/>
    <property type="project" value="InterPro"/>
</dbReference>
<dbReference type="SUPFAM" id="SSF109604">
    <property type="entry name" value="HD-domain/PDEase-like"/>
    <property type="match status" value="1"/>
</dbReference>
<keyword evidence="2 3" id="KW-0378">Hydrolase</keyword>
<dbReference type="OMA" id="FMINAST"/>
<dbReference type="CDD" id="cd00077">
    <property type="entry name" value="HDc"/>
    <property type="match status" value="1"/>
</dbReference>
<dbReference type="PANTHER" id="PTHR11347">
    <property type="entry name" value="CYCLIC NUCLEOTIDE PHOSPHODIESTERASE"/>
    <property type="match status" value="1"/>
</dbReference>
<name>A0A137P7X7_CONC2</name>
<dbReference type="OrthoDB" id="546632at2759"/>
<dbReference type="GO" id="GO:0046872">
    <property type="term" value="F:metal ion binding"/>
    <property type="evidence" value="ECO:0007669"/>
    <property type="project" value="UniProtKB-KW"/>
</dbReference>
<dbReference type="PROSITE" id="PS00126">
    <property type="entry name" value="PDEASE_I_1"/>
    <property type="match status" value="1"/>
</dbReference>
<dbReference type="SMART" id="SM00471">
    <property type="entry name" value="HDc"/>
    <property type="match status" value="1"/>
</dbReference>
<comment type="similarity">
    <text evidence="3">Belongs to the cyclic nucleotide phosphodiesterase family.</text>
</comment>
<feature type="domain" description="PDEase" evidence="4">
    <location>
        <begin position="164"/>
        <end position="510"/>
    </location>
</feature>
<organism evidence="5 6">
    <name type="scientific">Conidiobolus coronatus (strain ATCC 28846 / CBS 209.66 / NRRL 28638)</name>
    <name type="common">Delacroixia coronata</name>
    <dbReference type="NCBI Taxonomy" id="796925"/>
    <lineage>
        <taxon>Eukaryota</taxon>
        <taxon>Fungi</taxon>
        <taxon>Fungi incertae sedis</taxon>
        <taxon>Zoopagomycota</taxon>
        <taxon>Entomophthoromycotina</taxon>
        <taxon>Entomophthoromycetes</taxon>
        <taxon>Entomophthorales</taxon>
        <taxon>Ancylistaceae</taxon>
        <taxon>Conidiobolus</taxon>
    </lineage>
</organism>
<dbReference type="EC" id="3.1.4.-" evidence="3"/>
<dbReference type="Proteomes" id="UP000070444">
    <property type="component" value="Unassembled WGS sequence"/>
</dbReference>
<dbReference type="InterPro" id="IPR003607">
    <property type="entry name" value="HD/PDEase_dom"/>
</dbReference>
<dbReference type="InterPro" id="IPR002073">
    <property type="entry name" value="PDEase_catalytic_dom"/>
</dbReference>
<accession>A0A137P7X7</accession>
<sequence>MKYNSTGVEYDKMISFTVCLLNPSNSPIPQHHNSNISRKKQHTKLPIKLKVVKSTHMYTYPKALPASKLPKSANTNIITSLETQTKYTKSPSPTKRQTASIVSSNIDKPISRKIKRSSRIIHPLSPNTTFSIDPNQLKASLHSFYEPKLYSVLDLLFSGSLLSTAYRIESQMANHYRPTHHFPITSKSTNTLPSSLYSTLYFNPYHLTSFELTKIPFLIFESALTKLNIPFNPHLLNELIHVIYQGYLTNHYHNFYHAIDVLQSIYMFLKYLGLGEEKAPLLHIFTPKLVIALLVAGLGHDIGHPGVNNQFLIQSSFPIASLHPPTLATAPILEEFHTQLLAHLITNGRLHLAFPTLFESADELNQLLRPIILATDMGAHFSYIERMSNLSHFPLHQSQGMTLACGLIKCADLINVARPLPISKIWGLKLDRELAHQSHLQSLLSQNPTVAPTPPSTKITAALVANQKSFMGAIAVPLFDLTTKLLPWLSPVNDQLKDNLVSWNNWETEA</sequence>
<dbReference type="GO" id="GO:0004114">
    <property type="term" value="F:3',5'-cyclic-nucleotide phosphodiesterase activity"/>
    <property type="evidence" value="ECO:0007669"/>
    <property type="project" value="InterPro"/>
</dbReference>
<evidence type="ECO:0000259" key="4">
    <source>
        <dbReference type="PROSITE" id="PS51845"/>
    </source>
</evidence>
<dbReference type="Gene3D" id="1.10.1300.10">
    <property type="entry name" value="3'5'-cyclic nucleotide phosphodiesterase, catalytic domain"/>
    <property type="match status" value="1"/>
</dbReference>
<evidence type="ECO:0000313" key="5">
    <source>
        <dbReference type="EMBL" id="KXN71079.1"/>
    </source>
</evidence>